<sequence>MRKILNFVGFISLYCFIFITPVFAYQSNNINVVINGQAVEFTSDSGFPYIDHNNRTMVPLRITMEECGAAVGYDTISQTAIVITEHDRIEVPIGTNIIYNNNVKILNDTNAVINNGRTYLPIRAVLESAGYTVEWDSNSNSVIAYNFSFNNTELVPYNTSDLSTLTSKILSGDVVYINGQYYATPEYYKQFNNVKVYYWGDDLNKSIYPQEDDIYELIYSEDDFIQDTPIDLDGIASWEDL</sequence>
<reference evidence="2" key="1">
    <citation type="journal article" date="2021" name="PeerJ">
        <title>Extensive microbial diversity within the chicken gut microbiome revealed by metagenomics and culture.</title>
        <authorList>
            <person name="Gilroy R."/>
            <person name="Ravi A."/>
            <person name="Getino M."/>
            <person name="Pursley I."/>
            <person name="Horton D.L."/>
            <person name="Alikhan N.F."/>
            <person name="Baker D."/>
            <person name="Gharbi K."/>
            <person name="Hall N."/>
            <person name="Watson M."/>
            <person name="Adriaenssens E.M."/>
            <person name="Foster-Nyarko E."/>
            <person name="Jarju S."/>
            <person name="Secka A."/>
            <person name="Antonio M."/>
            <person name="Oren A."/>
            <person name="Chaudhuri R.R."/>
            <person name="La Ragione R."/>
            <person name="Hildebrand F."/>
            <person name="Pallen M.J."/>
        </authorList>
    </citation>
    <scope>NUCLEOTIDE SEQUENCE</scope>
    <source>
        <strain evidence="2">CHK193-4272</strain>
    </source>
</reference>
<comment type="caution">
    <text evidence="2">The sequence shown here is derived from an EMBL/GenBank/DDBJ whole genome shotgun (WGS) entry which is preliminary data.</text>
</comment>
<organism evidence="2 3">
    <name type="scientific">Candidatus Butyricicoccus avistercoris</name>
    <dbReference type="NCBI Taxonomy" id="2838518"/>
    <lineage>
        <taxon>Bacteria</taxon>
        <taxon>Bacillati</taxon>
        <taxon>Bacillota</taxon>
        <taxon>Clostridia</taxon>
        <taxon>Eubacteriales</taxon>
        <taxon>Butyricicoccaceae</taxon>
        <taxon>Butyricicoccus</taxon>
    </lineage>
</organism>
<evidence type="ECO:0000313" key="2">
    <source>
        <dbReference type="EMBL" id="HIV63007.1"/>
    </source>
</evidence>
<dbReference type="SUPFAM" id="SSF55383">
    <property type="entry name" value="Copper amine oxidase, domain N"/>
    <property type="match status" value="1"/>
</dbReference>
<evidence type="ECO:0000313" key="3">
    <source>
        <dbReference type="Proteomes" id="UP000886808"/>
    </source>
</evidence>
<evidence type="ECO:0000259" key="1">
    <source>
        <dbReference type="Pfam" id="PF07833"/>
    </source>
</evidence>
<reference evidence="2" key="2">
    <citation type="submission" date="2021-04" db="EMBL/GenBank/DDBJ databases">
        <authorList>
            <person name="Gilroy R."/>
        </authorList>
    </citation>
    <scope>NUCLEOTIDE SEQUENCE</scope>
    <source>
        <strain evidence="2">CHK193-4272</strain>
    </source>
</reference>
<protein>
    <submittedName>
        <fullName evidence="2">Copper amine oxidase N-terminal domain-containing protein</fullName>
    </submittedName>
</protein>
<dbReference type="InterPro" id="IPR036582">
    <property type="entry name" value="Mao_N_sf"/>
</dbReference>
<dbReference type="Pfam" id="PF07833">
    <property type="entry name" value="Cu_amine_oxidN1"/>
    <property type="match status" value="1"/>
</dbReference>
<feature type="domain" description="Copper amine oxidase-like N-terminal" evidence="1">
    <location>
        <begin position="33"/>
        <end position="143"/>
    </location>
</feature>
<dbReference type="Proteomes" id="UP000886808">
    <property type="component" value="Unassembled WGS sequence"/>
</dbReference>
<dbReference type="InterPro" id="IPR012854">
    <property type="entry name" value="Cu_amine_oxidase-like_N"/>
</dbReference>
<gene>
    <name evidence="2" type="ORF">H9746_09270</name>
</gene>
<dbReference type="EMBL" id="DXIE01000056">
    <property type="protein sequence ID" value="HIV63007.1"/>
    <property type="molecule type" value="Genomic_DNA"/>
</dbReference>
<dbReference type="AlphaFoldDB" id="A0A9D1PKY9"/>
<proteinExistence type="predicted"/>
<dbReference type="Gene3D" id="3.30.457.10">
    <property type="entry name" value="Copper amine oxidase-like, N-terminal domain"/>
    <property type="match status" value="1"/>
</dbReference>
<name>A0A9D1PKY9_9FIRM</name>
<accession>A0A9D1PKY9</accession>